<dbReference type="GO" id="GO:0016491">
    <property type="term" value="F:oxidoreductase activity"/>
    <property type="evidence" value="ECO:0007669"/>
    <property type="project" value="UniProtKB-KW"/>
</dbReference>
<reference evidence="3" key="1">
    <citation type="journal article" date="2021" name="PeerJ">
        <title>Extensive microbial diversity within the chicken gut microbiome revealed by metagenomics and culture.</title>
        <authorList>
            <person name="Gilroy R."/>
            <person name="Ravi A."/>
            <person name="Getino M."/>
            <person name="Pursley I."/>
            <person name="Horton D.L."/>
            <person name="Alikhan N.F."/>
            <person name="Baker D."/>
            <person name="Gharbi K."/>
            <person name="Hall N."/>
            <person name="Watson M."/>
            <person name="Adriaenssens E.M."/>
            <person name="Foster-Nyarko E."/>
            <person name="Jarju S."/>
            <person name="Secka A."/>
            <person name="Antonio M."/>
            <person name="Oren A."/>
            <person name="Chaudhuri R.R."/>
            <person name="La Ragione R."/>
            <person name="Hildebrand F."/>
            <person name="Pallen M.J."/>
        </authorList>
    </citation>
    <scope>NUCLEOTIDE SEQUENCE</scope>
    <source>
        <strain evidence="3">ChiSjej1B19-5720</strain>
    </source>
</reference>
<evidence type="ECO:0000256" key="2">
    <source>
        <dbReference type="ARBA" id="ARBA00023002"/>
    </source>
</evidence>
<protein>
    <submittedName>
        <fullName evidence="3">SDR family oxidoreductase</fullName>
    </submittedName>
</protein>
<dbReference type="SUPFAM" id="SSF51735">
    <property type="entry name" value="NAD(P)-binding Rossmann-fold domains"/>
    <property type="match status" value="1"/>
</dbReference>
<dbReference type="InterPro" id="IPR036291">
    <property type="entry name" value="NAD(P)-bd_dom_sf"/>
</dbReference>
<dbReference type="PANTHER" id="PTHR43639:SF1">
    <property type="entry name" value="SHORT-CHAIN DEHYDROGENASE_REDUCTASE FAMILY PROTEIN"/>
    <property type="match status" value="1"/>
</dbReference>
<dbReference type="CDD" id="cd05233">
    <property type="entry name" value="SDR_c"/>
    <property type="match status" value="1"/>
</dbReference>
<reference evidence="3" key="2">
    <citation type="submission" date="2021-04" db="EMBL/GenBank/DDBJ databases">
        <authorList>
            <person name="Gilroy R."/>
        </authorList>
    </citation>
    <scope>NUCLEOTIDE SEQUENCE</scope>
    <source>
        <strain evidence="3">ChiSjej1B19-5720</strain>
    </source>
</reference>
<keyword evidence="2" id="KW-0560">Oxidoreductase</keyword>
<dbReference type="Pfam" id="PF13561">
    <property type="entry name" value="adh_short_C2"/>
    <property type="match status" value="1"/>
</dbReference>
<organism evidence="3 4">
    <name type="scientific">Candidatus Blautia faecavium</name>
    <dbReference type="NCBI Taxonomy" id="2838487"/>
    <lineage>
        <taxon>Bacteria</taxon>
        <taxon>Bacillati</taxon>
        <taxon>Bacillota</taxon>
        <taxon>Clostridia</taxon>
        <taxon>Lachnospirales</taxon>
        <taxon>Lachnospiraceae</taxon>
        <taxon>Blautia</taxon>
    </lineage>
</organism>
<dbReference type="InterPro" id="IPR002347">
    <property type="entry name" value="SDR_fam"/>
</dbReference>
<dbReference type="Proteomes" id="UP000823842">
    <property type="component" value="Unassembled WGS sequence"/>
</dbReference>
<dbReference type="EMBL" id="DWYZ01000052">
    <property type="protein sequence ID" value="HJB27569.1"/>
    <property type="molecule type" value="Genomic_DNA"/>
</dbReference>
<comment type="caution">
    <text evidence="3">The sequence shown here is derived from an EMBL/GenBank/DDBJ whole genome shotgun (WGS) entry which is preliminary data.</text>
</comment>
<evidence type="ECO:0000256" key="1">
    <source>
        <dbReference type="ARBA" id="ARBA00006484"/>
    </source>
</evidence>
<dbReference type="GO" id="GO:0008206">
    <property type="term" value="P:bile acid metabolic process"/>
    <property type="evidence" value="ECO:0007669"/>
    <property type="project" value="UniProtKB-ARBA"/>
</dbReference>
<dbReference type="PRINTS" id="PR00081">
    <property type="entry name" value="GDHRDH"/>
</dbReference>
<comment type="similarity">
    <text evidence="1">Belongs to the short-chain dehydrogenases/reductases (SDR) family.</text>
</comment>
<dbReference type="PANTHER" id="PTHR43639">
    <property type="entry name" value="OXIDOREDUCTASE, SHORT-CHAIN DEHYDROGENASE/REDUCTASE FAMILY (AFU_ORTHOLOGUE AFUA_5G02870)"/>
    <property type="match status" value="1"/>
</dbReference>
<dbReference type="Gene3D" id="3.40.50.720">
    <property type="entry name" value="NAD(P)-binding Rossmann-like Domain"/>
    <property type="match status" value="1"/>
</dbReference>
<proteinExistence type="inferred from homology"/>
<evidence type="ECO:0000313" key="4">
    <source>
        <dbReference type="Proteomes" id="UP000823842"/>
    </source>
</evidence>
<evidence type="ECO:0000313" key="3">
    <source>
        <dbReference type="EMBL" id="HJB27569.1"/>
    </source>
</evidence>
<name>A0A9D2RVK4_9FIRM</name>
<dbReference type="FunFam" id="3.40.50.720:FF:000084">
    <property type="entry name" value="Short-chain dehydrogenase reductase"/>
    <property type="match status" value="1"/>
</dbReference>
<accession>A0A9D2RVK4</accession>
<sequence>MDRKRVSVITAGTSGIGRGIVEKILENSAEGDLVFVNYAHNEERARAFVEGMPEKWQERVALVKADMSSYEDMMGFVQVIKDNAGHVDWLVCNAGISTYAKYEDYTFEEWTKIVNTNLSIPVFMVKELRPIMKEGGKVLFMGSYAGVQAYSSSLVYGVTKAAVHFLTKSLVKEFEPKGITVNAIAPGFIQTTWHENRSRESYDRINKKIALHRFGEVKDVADLAYCILTNGYMNGSIVDIHGGYDYF</sequence>
<gene>
    <name evidence="3" type="ORF">IAA06_02110</name>
</gene>
<dbReference type="AlphaFoldDB" id="A0A9D2RVK4"/>